<evidence type="ECO:0000256" key="1">
    <source>
        <dbReference type="SAM" id="MobiDB-lite"/>
    </source>
</evidence>
<name>A0A3S5A2D6_9PLAT</name>
<gene>
    <name evidence="2" type="ORF">PXEA_LOCUS11370</name>
</gene>
<dbReference type="AlphaFoldDB" id="A0A3S5A2D6"/>
<dbReference type="EMBL" id="CAAALY010034861">
    <property type="protein sequence ID" value="VEL17930.1"/>
    <property type="molecule type" value="Genomic_DNA"/>
</dbReference>
<keyword evidence="3" id="KW-1185">Reference proteome</keyword>
<comment type="caution">
    <text evidence="2">The sequence shown here is derived from an EMBL/GenBank/DDBJ whole genome shotgun (WGS) entry which is preliminary data.</text>
</comment>
<sequence length="161" mass="17319">MIHPQVHDQNNLSSSAATTTSITPPTEHLPLGPRLRYAGGGAGGGSLRIGSSAASTAIGSFFPSTRPNFSSRLSTGNTNSLRRGTSCLSPFLDYGPPPQPLLRLPIPNFSQSQLDDPHTGDLRSTKQAKENLGVVSIPCNNLSLLYFTQLRFLFFIPRKLL</sequence>
<feature type="compositionally biased region" description="Low complexity" evidence="1">
    <location>
        <begin position="13"/>
        <end position="37"/>
    </location>
</feature>
<reference evidence="2" key="1">
    <citation type="submission" date="2018-11" db="EMBL/GenBank/DDBJ databases">
        <authorList>
            <consortium name="Pathogen Informatics"/>
        </authorList>
    </citation>
    <scope>NUCLEOTIDE SEQUENCE</scope>
</reference>
<evidence type="ECO:0000313" key="2">
    <source>
        <dbReference type="EMBL" id="VEL17930.1"/>
    </source>
</evidence>
<evidence type="ECO:0000313" key="3">
    <source>
        <dbReference type="Proteomes" id="UP000784294"/>
    </source>
</evidence>
<organism evidence="2 3">
    <name type="scientific">Protopolystoma xenopodis</name>
    <dbReference type="NCBI Taxonomy" id="117903"/>
    <lineage>
        <taxon>Eukaryota</taxon>
        <taxon>Metazoa</taxon>
        <taxon>Spiralia</taxon>
        <taxon>Lophotrochozoa</taxon>
        <taxon>Platyhelminthes</taxon>
        <taxon>Monogenea</taxon>
        <taxon>Polyopisthocotylea</taxon>
        <taxon>Polystomatidea</taxon>
        <taxon>Polystomatidae</taxon>
        <taxon>Protopolystoma</taxon>
    </lineage>
</organism>
<proteinExistence type="predicted"/>
<feature type="region of interest" description="Disordered" evidence="1">
    <location>
        <begin position="1"/>
        <end position="37"/>
    </location>
</feature>
<accession>A0A3S5A2D6</accession>
<dbReference type="Proteomes" id="UP000784294">
    <property type="component" value="Unassembled WGS sequence"/>
</dbReference>
<protein>
    <submittedName>
        <fullName evidence="2">Uncharacterized protein</fullName>
    </submittedName>
</protein>